<dbReference type="EMBL" id="CAAALY010056215">
    <property type="protein sequence ID" value="VEL22402.1"/>
    <property type="molecule type" value="Genomic_DNA"/>
</dbReference>
<proteinExistence type="predicted"/>
<dbReference type="InterPro" id="IPR023093">
    <property type="entry name" value="ScpA-like_C"/>
</dbReference>
<dbReference type="Pfam" id="PF04824">
    <property type="entry name" value="Rad21_Rec8"/>
    <property type="match status" value="1"/>
</dbReference>
<dbReference type="SUPFAM" id="SSF46785">
    <property type="entry name" value="Winged helix' DNA-binding domain"/>
    <property type="match status" value="1"/>
</dbReference>
<protein>
    <recommendedName>
        <fullName evidence="1">Rad21/Rec8-like protein C-terminal eukaryotic domain-containing protein</fullName>
    </recommendedName>
</protein>
<keyword evidence="3" id="KW-1185">Reference proteome</keyword>
<name>A0A448WX91_9PLAT</name>
<dbReference type="AlphaFoldDB" id="A0A448WX91"/>
<reference evidence="2" key="1">
    <citation type="submission" date="2018-11" db="EMBL/GenBank/DDBJ databases">
        <authorList>
            <consortium name="Pathogen Informatics"/>
        </authorList>
    </citation>
    <scope>NUCLEOTIDE SEQUENCE</scope>
</reference>
<feature type="domain" description="Rad21/Rec8-like protein C-terminal eukaryotic" evidence="1">
    <location>
        <begin position="72"/>
        <end position="123"/>
    </location>
</feature>
<dbReference type="Gene3D" id="1.10.10.580">
    <property type="entry name" value="Structural maintenance of chromosome 1. Chain E"/>
    <property type="match status" value="1"/>
</dbReference>
<comment type="caution">
    <text evidence="2">The sequence shown here is derived from an EMBL/GenBank/DDBJ whole genome shotgun (WGS) entry which is preliminary data.</text>
</comment>
<evidence type="ECO:0000313" key="2">
    <source>
        <dbReference type="EMBL" id="VEL22402.1"/>
    </source>
</evidence>
<dbReference type="InterPro" id="IPR006909">
    <property type="entry name" value="Rad21/Rec8_C_eu"/>
</dbReference>
<dbReference type="Proteomes" id="UP000784294">
    <property type="component" value="Unassembled WGS sequence"/>
</dbReference>
<evidence type="ECO:0000313" key="3">
    <source>
        <dbReference type="Proteomes" id="UP000784294"/>
    </source>
</evidence>
<gene>
    <name evidence="2" type="ORF">PXEA_LOCUS15842</name>
</gene>
<sequence length="130" mass="14566">MDMMTFEREMEEAGEADPLFVSGISGDTVGLGVDGQALTESADAVEEWRLEKRSKVMLRMLRAHQIQHGWSEPLVLQNLCVSNNKKQAASKFYTLLLLRKQLAVDIHQGEPYSDIFILQGPNFQSLVEAA</sequence>
<dbReference type="OrthoDB" id="6285470at2759"/>
<evidence type="ECO:0000259" key="1">
    <source>
        <dbReference type="Pfam" id="PF04824"/>
    </source>
</evidence>
<dbReference type="InterPro" id="IPR036390">
    <property type="entry name" value="WH_DNA-bd_sf"/>
</dbReference>
<accession>A0A448WX91</accession>
<organism evidence="2 3">
    <name type="scientific">Protopolystoma xenopodis</name>
    <dbReference type="NCBI Taxonomy" id="117903"/>
    <lineage>
        <taxon>Eukaryota</taxon>
        <taxon>Metazoa</taxon>
        <taxon>Spiralia</taxon>
        <taxon>Lophotrochozoa</taxon>
        <taxon>Platyhelminthes</taxon>
        <taxon>Monogenea</taxon>
        <taxon>Polyopisthocotylea</taxon>
        <taxon>Polystomatidea</taxon>
        <taxon>Polystomatidae</taxon>
        <taxon>Protopolystoma</taxon>
    </lineage>
</organism>